<organism evidence="2 3">
    <name type="scientific">Homarus americanus</name>
    <name type="common">American lobster</name>
    <dbReference type="NCBI Taxonomy" id="6706"/>
    <lineage>
        <taxon>Eukaryota</taxon>
        <taxon>Metazoa</taxon>
        <taxon>Ecdysozoa</taxon>
        <taxon>Arthropoda</taxon>
        <taxon>Crustacea</taxon>
        <taxon>Multicrustacea</taxon>
        <taxon>Malacostraca</taxon>
        <taxon>Eumalacostraca</taxon>
        <taxon>Eucarida</taxon>
        <taxon>Decapoda</taxon>
        <taxon>Pleocyemata</taxon>
        <taxon>Astacidea</taxon>
        <taxon>Nephropoidea</taxon>
        <taxon>Nephropidae</taxon>
        <taxon>Homarus</taxon>
    </lineage>
</organism>
<reference evidence="2" key="1">
    <citation type="journal article" date="2021" name="Sci. Adv.">
        <title>The American lobster genome reveals insights on longevity, neural, and immune adaptations.</title>
        <authorList>
            <person name="Polinski J.M."/>
            <person name="Zimin A.V."/>
            <person name="Clark K.F."/>
            <person name="Kohn A.B."/>
            <person name="Sadowski N."/>
            <person name="Timp W."/>
            <person name="Ptitsyn A."/>
            <person name="Khanna P."/>
            <person name="Romanova D.Y."/>
            <person name="Williams P."/>
            <person name="Greenwood S.J."/>
            <person name="Moroz L.L."/>
            <person name="Walt D.R."/>
            <person name="Bodnar A.G."/>
        </authorList>
    </citation>
    <scope>NUCLEOTIDE SEQUENCE</scope>
    <source>
        <strain evidence="2">GMGI-L3</strain>
    </source>
</reference>
<evidence type="ECO:0000313" key="2">
    <source>
        <dbReference type="EMBL" id="KAG7156498.1"/>
    </source>
</evidence>
<comment type="caution">
    <text evidence="2">The sequence shown here is derived from an EMBL/GenBank/DDBJ whole genome shotgun (WGS) entry which is preliminary data.</text>
</comment>
<protein>
    <submittedName>
        <fullName evidence="2">Uncharacterized protein</fullName>
    </submittedName>
</protein>
<keyword evidence="3" id="KW-1185">Reference proteome</keyword>
<feature type="region of interest" description="Disordered" evidence="1">
    <location>
        <begin position="1"/>
        <end position="20"/>
    </location>
</feature>
<dbReference type="EMBL" id="JAHLQT010039062">
    <property type="protein sequence ID" value="KAG7156498.1"/>
    <property type="molecule type" value="Genomic_DNA"/>
</dbReference>
<evidence type="ECO:0000256" key="1">
    <source>
        <dbReference type="SAM" id="MobiDB-lite"/>
    </source>
</evidence>
<evidence type="ECO:0000313" key="3">
    <source>
        <dbReference type="Proteomes" id="UP000747542"/>
    </source>
</evidence>
<dbReference type="Proteomes" id="UP000747542">
    <property type="component" value="Unassembled WGS sequence"/>
</dbReference>
<proteinExistence type="predicted"/>
<dbReference type="AlphaFoldDB" id="A0A8J5JI39"/>
<name>A0A8J5JI39_HOMAM</name>
<accession>A0A8J5JI39</accession>
<sequence>MTWEERHLRQYTQGPPGSGPPPITLYHSYCLFSSWPPLTSSGPPTPRRLDRTTHNQLEALINPNPPWLPLRGVMEWVFLSICMWLTKPIFHAHGHLSQAHSGRWAAISLITMYMRYAGMAKHVSTCWLSLENTSKAISWTVMTARQDLNICSNNLRIP</sequence>
<gene>
    <name evidence="2" type="ORF">Hamer_G006460</name>
</gene>